<accession>A0A7S7AXA1</accession>
<evidence type="ECO:0000313" key="1">
    <source>
        <dbReference type="EMBL" id="QOW61747.1"/>
    </source>
</evidence>
<evidence type="ECO:0000313" key="2">
    <source>
        <dbReference type="Proteomes" id="UP000593915"/>
    </source>
</evidence>
<name>A0A7S7AXA1_9SPIR</name>
<dbReference type="RefSeq" id="WP_020965200.1">
    <property type="nucleotide sequence ID" value="NZ_CP045670.1"/>
</dbReference>
<dbReference type="AlphaFoldDB" id="A0A7S7AXA1"/>
<dbReference type="Proteomes" id="UP000593915">
    <property type="component" value="Chromosome"/>
</dbReference>
<dbReference type="NCBIfam" id="TIGR02185">
    <property type="entry name" value="Trep_Strep"/>
    <property type="match status" value="1"/>
</dbReference>
<gene>
    <name evidence="1" type="ORF">IFE08_05075</name>
</gene>
<protein>
    <submittedName>
        <fullName evidence="1">MptD family putative ECF transporter S component</fullName>
    </submittedName>
</protein>
<dbReference type="GeneID" id="301089972"/>
<dbReference type="EMBL" id="CP061839">
    <property type="protein sequence ID" value="QOW61747.1"/>
    <property type="molecule type" value="Genomic_DNA"/>
</dbReference>
<proteinExistence type="predicted"/>
<organism evidence="1 2">
    <name type="scientific">Treponema pedis</name>
    <dbReference type="NCBI Taxonomy" id="409322"/>
    <lineage>
        <taxon>Bacteria</taxon>
        <taxon>Pseudomonadati</taxon>
        <taxon>Spirochaetota</taxon>
        <taxon>Spirochaetia</taxon>
        <taxon>Spirochaetales</taxon>
        <taxon>Treponemataceae</taxon>
        <taxon>Treponema</taxon>
    </lineage>
</organism>
<dbReference type="Pfam" id="PF09605">
    <property type="entry name" value="Trep_Strep"/>
    <property type="match status" value="1"/>
</dbReference>
<dbReference type="InterPro" id="IPR011733">
    <property type="entry name" value="CHP02185_IM"/>
</dbReference>
<sequence>MKDASKGYKVKDFVFLGIVTAIYVVAYSAIGGLTAALNALGHAFSPAIFSLIGGTIILFLVYKVPKLGILTLQTLLVHGLIAVLGMAYLPWFITSIIGALIADGIAATSQYKNTIKNGLGFAFMQAGSSAGGIIPAVFFAESYKRTWIERGMTAAQMDETIAVSVGWIGASVLIASFVCGFLGILIGRKILAKHFKN</sequence>
<reference evidence="1 2" key="1">
    <citation type="submission" date="2020-09" db="EMBL/GenBank/DDBJ databases">
        <title>Characterization of Treponema spp. from bovine digital dermatitis in Korea.</title>
        <authorList>
            <person name="Espiritu H.M."/>
            <person name="Cho Y.I."/>
            <person name="Mamuad L."/>
        </authorList>
    </citation>
    <scope>NUCLEOTIDE SEQUENCE [LARGE SCALE GENOMIC DNA]</scope>
    <source>
        <strain evidence="1 2">KS1</strain>
    </source>
</reference>